<dbReference type="Ensembl" id="ENSLLTT00000014128.1">
    <property type="protein sequence ID" value="ENSLLTP00000013600.1"/>
    <property type="gene ID" value="ENSLLTG00000010397.1"/>
</dbReference>
<evidence type="ECO:0000313" key="2">
    <source>
        <dbReference type="Ensembl" id="ENSLLTP00000013600.1"/>
    </source>
</evidence>
<dbReference type="CDD" id="cd07765">
    <property type="entry name" value="KRAB_A-box"/>
    <property type="match status" value="1"/>
</dbReference>
<dbReference type="PROSITE" id="PS50805">
    <property type="entry name" value="KRAB"/>
    <property type="match status" value="1"/>
</dbReference>
<evidence type="ECO:0000313" key="3">
    <source>
        <dbReference type="Proteomes" id="UP000694406"/>
    </source>
</evidence>
<dbReference type="Pfam" id="PF01352">
    <property type="entry name" value="KRAB"/>
    <property type="match status" value="1"/>
</dbReference>
<dbReference type="SMART" id="SM00349">
    <property type="entry name" value="KRAB"/>
    <property type="match status" value="1"/>
</dbReference>
<dbReference type="SUPFAM" id="SSF109640">
    <property type="entry name" value="KRAB domain (Kruppel-associated box)"/>
    <property type="match status" value="1"/>
</dbReference>
<name>A0A8C5SA52_LATLA</name>
<dbReference type="Proteomes" id="UP000694406">
    <property type="component" value="Unplaced"/>
</dbReference>
<organism evidence="2 3">
    <name type="scientific">Laticauda laticaudata</name>
    <name type="common">Blue-ringed sea krait</name>
    <name type="synonym">Blue-lipped sea krait</name>
    <dbReference type="NCBI Taxonomy" id="8630"/>
    <lineage>
        <taxon>Eukaryota</taxon>
        <taxon>Metazoa</taxon>
        <taxon>Chordata</taxon>
        <taxon>Craniata</taxon>
        <taxon>Vertebrata</taxon>
        <taxon>Euteleostomi</taxon>
        <taxon>Lepidosauria</taxon>
        <taxon>Squamata</taxon>
        <taxon>Bifurcata</taxon>
        <taxon>Unidentata</taxon>
        <taxon>Episquamata</taxon>
        <taxon>Toxicofera</taxon>
        <taxon>Serpentes</taxon>
        <taxon>Colubroidea</taxon>
        <taxon>Elapidae</taxon>
        <taxon>Laticaudinae</taxon>
        <taxon>Laticauda</taxon>
    </lineage>
</organism>
<sequence length="84" mass="9803">FIKTSSIRESLVSFEEVAVYFSEEEWSQLDPDEKALHSEVMLENHWNVVSLVFIKIPLIRYRLLGGRRKASSLLINHNVYITPL</sequence>
<keyword evidence="3" id="KW-1185">Reference proteome</keyword>
<protein>
    <recommendedName>
        <fullName evidence="1">KRAB domain-containing protein</fullName>
    </recommendedName>
</protein>
<reference evidence="2" key="2">
    <citation type="submission" date="2025-09" db="UniProtKB">
        <authorList>
            <consortium name="Ensembl"/>
        </authorList>
    </citation>
    <scope>IDENTIFICATION</scope>
</reference>
<dbReference type="GO" id="GO:0006355">
    <property type="term" value="P:regulation of DNA-templated transcription"/>
    <property type="evidence" value="ECO:0007669"/>
    <property type="project" value="InterPro"/>
</dbReference>
<dbReference type="InterPro" id="IPR036051">
    <property type="entry name" value="KRAB_dom_sf"/>
</dbReference>
<reference evidence="2" key="1">
    <citation type="submission" date="2025-08" db="UniProtKB">
        <authorList>
            <consortium name="Ensembl"/>
        </authorList>
    </citation>
    <scope>IDENTIFICATION</scope>
</reference>
<accession>A0A8C5SA52</accession>
<proteinExistence type="predicted"/>
<feature type="domain" description="KRAB" evidence="1">
    <location>
        <begin position="12"/>
        <end position="84"/>
    </location>
</feature>
<dbReference type="InterPro" id="IPR050169">
    <property type="entry name" value="Krueppel_C2H2_ZnF"/>
</dbReference>
<dbReference type="GeneTree" id="ENSGT01140000282603"/>
<dbReference type="InterPro" id="IPR001909">
    <property type="entry name" value="KRAB"/>
</dbReference>
<dbReference type="Gene3D" id="6.10.140.140">
    <property type="match status" value="1"/>
</dbReference>
<evidence type="ECO:0000259" key="1">
    <source>
        <dbReference type="PROSITE" id="PS50805"/>
    </source>
</evidence>
<dbReference type="PANTHER" id="PTHR23232:SF142">
    <property type="entry name" value="GASTRULA ZINC FINGER PROTEIN XLCGF57.1-LIKE-RELATED"/>
    <property type="match status" value="1"/>
</dbReference>
<dbReference type="AlphaFoldDB" id="A0A8C5SA52"/>
<dbReference type="PANTHER" id="PTHR23232">
    <property type="entry name" value="KRAB DOMAIN C2H2 ZINC FINGER"/>
    <property type="match status" value="1"/>
</dbReference>